<dbReference type="Pfam" id="PF12836">
    <property type="entry name" value="HHH_3"/>
    <property type="match status" value="1"/>
</dbReference>
<feature type="transmembrane region" description="Helical" evidence="1">
    <location>
        <begin position="70"/>
        <end position="89"/>
    </location>
</feature>
<protein>
    <recommendedName>
        <fullName evidence="4">Helix-hairpin-helix domain-containing protein</fullName>
    </recommendedName>
</protein>
<evidence type="ECO:0008006" key="4">
    <source>
        <dbReference type="Google" id="ProtNLM"/>
    </source>
</evidence>
<feature type="transmembrane region" description="Helical" evidence="1">
    <location>
        <begin position="12"/>
        <end position="34"/>
    </location>
</feature>
<sequence>MGRRTRTAVSLIWALVPLITLGIGTTLVFVFPAIRLRKAIHWLAVVGYLALTVTCFATTNSPDSSVRRTVFTAAIVVLWLGGTAHAFAIRSRAFAARPPLAPRTPLNPSYEGAVRIATGRRELRAAARETARDPVMAWELRIGRPDLPRGFDDGGLIDVNHVPPYVLAQLPRMNTELVDRIVRAREQCGGFTSVEELSALAELPPTLTETLGEYAIFLP</sequence>
<dbReference type="Proteomes" id="UP001500503">
    <property type="component" value="Unassembled WGS sequence"/>
</dbReference>
<keyword evidence="3" id="KW-1185">Reference proteome</keyword>
<keyword evidence="1" id="KW-1133">Transmembrane helix</keyword>
<evidence type="ECO:0000313" key="3">
    <source>
        <dbReference type="Proteomes" id="UP001500503"/>
    </source>
</evidence>
<comment type="caution">
    <text evidence="2">The sequence shown here is derived from an EMBL/GenBank/DDBJ whole genome shotgun (WGS) entry which is preliminary data.</text>
</comment>
<dbReference type="SUPFAM" id="SSF47781">
    <property type="entry name" value="RuvA domain 2-like"/>
    <property type="match status" value="1"/>
</dbReference>
<feature type="transmembrane region" description="Helical" evidence="1">
    <location>
        <begin position="40"/>
        <end position="58"/>
    </location>
</feature>
<evidence type="ECO:0000256" key="1">
    <source>
        <dbReference type="SAM" id="Phobius"/>
    </source>
</evidence>
<proteinExistence type="predicted"/>
<dbReference type="Gene3D" id="1.10.150.280">
    <property type="entry name" value="AF1531-like domain"/>
    <property type="match status" value="1"/>
</dbReference>
<dbReference type="InterPro" id="IPR010994">
    <property type="entry name" value="RuvA_2-like"/>
</dbReference>
<dbReference type="RefSeq" id="WP_345473311.1">
    <property type="nucleotide sequence ID" value="NZ_BAABHF010000048.1"/>
</dbReference>
<keyword evidence="1" id="KW-0472">Membrane</keyword>
<evidence type="ECO:0000313" key="2">
    <source>
        <dbReference type="EMBL" id="GAA4513980.1"/>
    </source>
</evidence>
<dbReference type="EMBL" id="BAABHF010000048">
    <property type="protein sequence ID" value="GAA4513980.1"/>
    <property type="molecule type" value="Genomic_DNA"/>
</dbReference>
<organism evidence="2 3">
    <name type="scientific">Actinoallomurus oryzae</name>
    <dbReference type="NCBI Taxonomy" id="502180"/>
    <lineage>
        <taxon>Bacteria</taxon>
        <taxon>Bacillati</taxon>
        <taxon>Actinomycetota</taxon>
        <taxon>Actinomycetes</taxon>
        <taxon>Streptosporangiales</taxon>
        <taxon>Thermomonosporaceae</taxon>
        <taxon>Actinoallomurus</taxon>
    </lineage>
</organism>
<gene>
    <name evidence="2" type="ORF">GCM10023191_081880</name>
</gene>
<name>A0ABP8QZI2_9ACTN</name>
<accession>A0ABP8QZI2</accession>
<keyword evidence="1" id="KW-0812">Transmembrane</keyword>
<reference evidence="3" key="1">
    <citation type="journal article" date="2019" name="Int. J. Syst. Evol. Microbiol.">
        <title>The Global Catalogue of Microorganisms (GCM) 10K type strain sequencing project: providing services to taxonomists for standard genome sequencing and annotation.</title>
        <authorList>
            <consortium name="The Broad Institute Genomics Platform"/>
            <consortium name="The Broad Institute Genome Sequencing Center for Infectious Disease"/>
            <person name="Wu L."/>
            <person name="Ma J."/>
        </authorList>
    </citation>
    <scope>NUCLEOTIDE SEQUENCE [LARGE SCALE GENOMIC DNA]</scope>
    <source>
        <strain evidence="3">JCM 17933</strain>
    </source>
</reference>